<dbReference type="GeneID" id="5890826"/>
<reference evidence="5 6" key="1">
    <citation type="journal article" date="2008" name="Nature">
        <title>The genome of the choanoflagellate Monosiga brevicollis and the origin of metazoans.</title>
        <authorList>
            <consortium name="JGI Sequencing"/>
            <person name="King N."/>
            <person name="Westbrook M.J."/>
            <person name="Young S.L."/>
            <person name="Kuo A."/>
            <person name="Abedin M."/>
            <person name="Chapman J."/>
            <person name="Fairclough S."/>
            <person name="Hellsten U."/>
            <person name="Isogai Y."/>
            <person name="Letunic I."/>
            <person name="Marr M."/>
            <person name="Pincus D."/>
            <person name="Putnam N."/>
            <person name="Rokas A."/>
            <person name="Wright K.J."/>
            <person name="Zuzow R."/>
            <person name="Dirks W."/>
            <person name="Good M."/>
            <person name="Goodstein D."/>
            <person name="Lemons D."/>
            <person name="Li W."/>
            <person name="Lyons J.B."/>
            <person name="Morris A."/>
            <person name="Nichols S."/>
            <person name="Richter D.J."/>
            <person name="Salamov A."/>
            <person name="Bork P."/>
            <person name="Lim W.A."/>
            <person name="Manning G."/>
            <person name="Miller W.T."/>
            <person name="McGinnis W."/>
            <person name="Shapiro H."/>
            <person name="Tjian R."/>
            <person name="Grigoriev I.V."/>
            <person name="Rokhsar D."/>
        </authorList>
    </citation>
    <scope>NUCLEOTIDE SEQUENCE [LARGE SCALE GENOMIC DNA]</scope>
    <source>
        <strain evidence="6">MX1 / ATCC 50154</strain>
    </source>
</reference>
<dbReference type="AlphaFoldDB" id="A9UYQ4"/>
<protein>
    <recommendedName>
        <fullName evidence="7">Pre-mRNA-splicing factor ISY1</fullName>
    </recommendedName>
</protein>
<organism evidence="5 6">
    <name type="scientific">Monosiga brevicollis</name>
    <name type="common">Choanoflagellate</name>
    <dbReference type="NCBI Taxonomy" id="81824"/>
    <lineage>
        <taxon>Eukaryota</taxon>
        <taxon>Choanoflagellata</taxon>
        <taxon>Craspedida</taxon>
        <taxon>Salpingoecidae</taxon>
        <taxon>Monosiga</taxon>
    </lineage>
</organism>
<dbReference type="GO" id="GO:0000389">
    <property type="term" value="P:mRNA 3'-splice site recognition"/>
    <property type="evidence" value="ECO:0000318"/>
    <property type="project" value="GO_Central"/>
</dbReference>
<proteinExistence type="inferred from homology"/>
<feature type="region of interest" description="Disordered" evidence="4">
    <location>
        <begin position="170"/>
        <end position="189"/>
    </location>
</feature>
<dbReference type="EMBL" id="CH991550">
    <property type="protein sequence ID" value="EDQ89646.1"/>
    <property type="molecule type" value="Genomic_DNA"/>
</dbReference>
<dbReference type="GO" id="GO:0000350">
    <property type="term" value="P:generation of catalytic spliceosome for second transesterification step"/>
    <property type="evidence" value="ECO:0000318"/>
    <property type="project" value="GO_Central"/>
</dbReference>
<dbReference type="GO" id="GO:0071014">
    <property type="term" value="C:post-mRNA release spliceosomal complex"/>
    <property type="evidence" value="ECO:0000318"/>
    <property type="project" value="GO_Central"/>
</dbReference>
<evidence type="ECO:0000256" key="1">
    <source>
        <dbReference type="ARBA" id="ARBA00004123"/>
    </source>
</evidence>
<dbReference type="FunFam" id="1.10.287.660:FF:000001">
    <property type="entry name" value="pre-mRNA-splicing factor ISY1 homolog"/>
    <property type="match status" value="1"/>
</dbReference>
<dbReference type="FunCoup" id="A9UYQ4">
    <property type="interactions" value="1357"/>
</dbReference>
<dbReference type="Proteomes" id="UP000001357">
    <property type="component" value="Unassembled WGS sequence"/>
</dbReference>
<gene>
    <name evidence="5" type="ORF">MONBRDRAFT_32310</name>
</gene>
<dbReference type="InterPro" id="IPR009360">
    <property type="entry name" value="Isy1"/>
</dbReference>
<sequence>MKWDGHGGESHIATLTPHHNAQRSLLNRWVAGKMNEVNPKKQRPYHSKECHDLHDAEKFRRDIIYEFSQGLQKIQNAGLGEYRLRDLNDELNRLLREKKHWEYRIVELGGADYTQTNQRFLDSEGRMVQGNFGYKYFGAARELPGVRELIAPKTMAAAVEAWKASAARRQREEVEGTGSSMAVDEDEEADGIAEVAARAAAERAARELEQASHPVVPSQKDIEQLLLRRRKEMLLKQYASDALVQDEQKTATLSGRA</sequence>
<keyword evidence="3" id="KW-0539">Nucleus</keyword>
<accession>A9UYQ4</accession>
<comment type="subcellular location">
    <subcellularLocation>
        <location evidence="1">Nucleus</location>
    </subcellularLocation>
</comment>
<dbReference type="Pfam" id="PF06246">
    <property type="entry name" value="Isy1"/>
    <property type="match status" value="1"/>
</dbReference>
<dbReference type="RefSeq" id="XP_001745675.1">
    <property type="nucleotide sequence ID" value="XM_001745623.1"/>
</dbReference>
<evidence type="ECO:0000256" key="4">
    <source>
        <dbReference type="SAM" id="MobiDB-lite"/>
    </source>
</evidence>
<keyword evidence="6" id="KW-1185">Reference proteome</keyword>
<dbReference type="KEGG" id="mbr:MONBRDRAFT_32310"/>
<dbReference type="GO" id="GO:0000974">
    <property type="term" value="C:Prp19 complex"/>
    <property type="evidence" value="ECO:0000318"/>
    <property type="project" value="GO_Central"/>
</dbReference>
<evidence type="ECO:0000256" key="3">
    <source>
        <dbReference type="ARBA" id="ARBA00023242"/>
    </source>
</evidence>
<dbReference type="SUPFAM" id="SSF140102">
    <property type="entry name" value="ISY1 domain-like"/>
    <property type="match status" value="1"/>
</dbReference>
<dbReference type="Gene3D" id="1.10.287.660">
    <property type="entry name" value="Helix hairpin bin"/>
    <property type="match status" value="1"/>
</dbReference>
<comment type="similarity">
    <text evidence="2">Belongs to the ISY1 family.</text>
</comment>
<evidence type="ECO:0008006" key="7">
    <source>
        <dbReference type="Google" id="ProtNLM"/>
    </source>
</evidence>
<dbReference type="InterPro" id="IPR029012">
    <property type="entry name" value="Helix_hairpin_bin_sf"/>
</dbReference>
<dbReference type="PANTHER" id="PTHR13021">
    <property type="entry name" value="PRE-MRNA-SPLICING FACTOR ISY1"/>
    <property type="match status" value="1"/>
</dbReference>
<evidence type="ECO:0000313" key="6">
    <source>
        <dbReference type="Proteomes" id="UP000001357"/>
    </source>
</evidence>
<dbReference type="STRING" id="81824.A9UYQ4"/>
<dbReference type="GO" id="GO:0071020">
    <property type="term" value="C:post-spliceosomal complex"/>
    <property type="evidence" value="ECO:0000318"/>
    <property type="project" value="GO_Central"/>
</dbReference>
<evidence type="ECO:0000313" key="5">
    <source>
        <dbReference type="EMBL" id="EDQ89646.1"/>
    </source>
</evidence>
<name>A9UYQ4_MONBE</name>
<evidence type="ECO:0000256" key="2">
    <source>
        <dbReference type="ARBA" id="ARBA00007002"/>
    </source>
</evidence>
<dbReference type="InParanoid" id="A9UYQ4"/>
<dbReference type="InterPro" id="IPR037200">
    <property type="entry name" value="Isy1_sf"/>
</dbReference>
<dbReference type="eggNOG" id="KOG3068">
    <property type="taxonomic scope" value="Eukaryota"/>
</dbReference>
<dbReference type="GO" id="GO:0071013">
    <property type="term" value="C:catalytic step 2 spliceosome"/>
    <property type="evidence" value="ECO:0000318"/>
    <property type="project" value="GO_Central"/>
</dbReference>